<dbReference type="Pfam" id="PF00689">
    <property type="entry name" value="Cation_ATPase_C"/>
    <property type="match status" value="1"/>
</dbReference>
<feature type="transmembrane region" description="Helical" evidence="9">
    <location>
        <begin position="981"/>
        <end position="1000"/>
    </location>
</feature>
<dbReference type="AlphaFoldDB" id="A0A0L0D6C8"/>
<dbReference type="SUPFAM" id="SSF81660">
    <property type="entry name" value="Metal cation-transporting ATPase, ATP-binding domain N"/>
    <property type="match status" value="1"/>
</dbReference>
<dbReference type="InterPro" id="IPR018303">
    <property type="entry name" value="ATPase_P-typ_P_site"/>
</dbReference>
<dbReference type="InterPro" id="IPR023214">
    <property type="entry name" value="HAD_sf"/>
</dbReference>
<dbReference type="Gene3D" id="3.40.50.1000">
    <property type="entry name" value="HAD superfamily/HAD-like"/>
    <property type="match status" value="2"/>
</dbReference>
<dbReference type="PANTHER" id="PTHR24093">
    <property type="entry name" value="CATION TRANSPORTING ATPASE"/>
    <property type="match status" value="1"/>
</dbReference>
<dbReference type="InterPro" id="IPR023298">
    <property type="entry name" value="ATPase_P-typ_TM_dom_sf"/>
</dbReference>
<evidence type="ECO:0000256" key="6">
    <source>
        <dbReference type="ARBA" id="ARBA00022842"/>
    </source>
</evidence>
<dbReference type="PROSITE" id="PS00154">
    <property type="entry name" value="ATPASE_E1_E2"/>
    <property type="match status" value="1"/>
</dbReference>
<evidence type="ECO:0000313" key="14">
    <source>
        <dbReference type="Proteomes" id="UP000054408"/>
    </source>
</evidence>
<dbReference type="eggNOG" id="KOG0204">
    <property type="taxonomic scope" value="Eukaryota"/>
</dbReference>
<dbReference type="Pfam" id="PF08282">
    <property type="entry name" value="Hydrolase_3"/>
    <property type="match status" value="1"/>
</dbReference>
<evidence type="ECO:0000313" key="13">
    <source>
        <dbReference type="EMBL" id="KNC47755.1"/>
    </source>
</evidence>
<dbReference type="InterPro" id="IPR004014">
    <property type="entry name" value="ATPase_P-typ_cation-transptr_N"/>
</dbReference>
<gene>
    <name evidence="13" type="ORF">AMSG_03982</name>
</gene>
<proteinExistence type="predicted"/>
<dbReference type="GO" id="GO:0005388">
    <property type="term" value="F:P-type calcium transporter activity"/>
    <property type="evidence" value="ECO:0007669"/>
    <property type="project" value="TreeGrafter"/>
</dbReference>
<keyword evidence="14" id="KW-1185">Reference proteome</keyword>
<dbReference type="GO" id="GO:0046872">
    <property type="term" value="F:metal ion binding"/>
    <property type="evidence" value="ECO:0007669"/>
    <property type="project" value="UniProtKB-KW"/>
</dbReference>
<dbReference type="Pfam" id="PF13246">
    <property type="entry name" value="Cation_ATPase"/>
    <property type="match status" value="1"/>
</dbReference>
<evidence type="ECO:0000256" key="2">
    <source>
        <dbReference type="ARBA" id="ARBA00022692"/>
    </source>
</evidence>
<sequence length="1040" mass="108908">MVLTAAFEGLHPADVADSRARFGSNALPPPATETFMDKLKDNFDDPLIRILCLALLVTMGLAVLGYADFVEGVGIAAAVFVATFVATYSEYRNEASFQALQAQASRITVSAFRAGAGLAVIPIDDVVVGDYVLLQAGDAAPADGVLVSGSLHVSQQSLTGEPGTMHKVAPLSDHALGNGALSLAHPSCVFRGSLVTEGEAVLHVRAVGVATVYGKAAADMGADSGRLAPLQVKLGHLADIIARLGYIGAAAIAVSFLFKQVIMDNGYSLAGAMAYLSTWSVALHDIVTSLILAIIVVVVAVPEGLPMMIAIVLSLNMRKLLARNVLVRRLIGIETAGCMDLLLVDKTGTLTHGTFVPCVLHAPDGEPYPSYAALPPHLARLTAFTILHSTSAVVSSSAGSPVPVIAGGNPTDRALLRFLPDSLLTQAARRDEGARVIDQFSAIQLAVSADDRALFRGVAGSSAGGGTPSRTSLSSESITLIKGASEVIVLSCTHCYTRAGDVVPFDAERRARLLDAVTAAAADGTRFLALAATSAAVKPHFYTSSPGSSDDNGTSDTPRYAVPSGCILVGVVGMTDTLRPEAPRAVALAQRAGIQVVMITGDRLETAAAVATKAGLLDANAMPEQPLKAHAFDPAYSTSPLLTSAQLAQLSDAELTERLPHLRVVARALPSDKSRLVRVAQASRRPRLVGHAEPVPQPRGLRAWLAALLFGQAPVRPSSRGIDALEAGLTSPGVLQSRSSSVRVVGMSGDGINDTAALKLADVSFAMGSGSEIAKEASDVVILDNNIQSILNATLYGRTIYTSILKFIVFQSTVNVASTVIVFLGPFCGFDFPLTLIQLLWVNMVMDTLAALAFGGEPALEAYMDDAPISRSAPIVTVDMAASFLVNGAFIALAAIAFLVWDPIVELFSRRPPSGAYSSAGGGDAATAKVETPSELDAKGGPVFLTAFFSFFIFVCTLNAFNVRVPHIRLLEALGDNRGFLVVIPLIFVVQVSFTLFFGSLLRVVPLTLDEWAWVFGLATLIIPFDMARKALRGQAGLKG</sequence>
<dbReference type="RefSeq" id="XP_013759233.1">
    <property type="nucleotide sequence ID" value="XM_013903779.1"/>
</dbReference>
<evidence type="ECO:0000256" key="5">
    <source>
        <dbReference type="ARBA" id="ARBA00022840"/>
    </source>
</evidence>
<dbReference type="InterPro" id="IPR008250">
    <property type="entry name" value="ATPase_P-typ_transduc_dom_A_sf"/>
</dbReference>
<evidence type="ECO:0000256" key="4">
    <source>
        <dbReference type="ARBA" id="ARBA00022741"/>
    </source>
</evidence>
<dbReference type="Gene3D" id="2.70.150.10">
    <property type="entry name" value="Calcium-transporting ATPase, cytoplasmic transduction domain A"/>
    <property type="match status" value="1"/>
</dbReference>
<dbReference type="InterPro" id="IPR059000">
    <property type="entry name" value="ATPase_P-type_domA"/>
</dbReference>
<keyword evidence="6" id="KW-0460">Magnesium</keyword>
<dbReference type="InterPro" id="IPR036412">
    <property type="entry name" value="HAD-like_sf"/>
</dbReference>
<keyword evidence="7 9" id="KW-1133">Transmembrane helix</keyword>
<evidence type="ECO:0000256" key="8">
    <source>
        <dbReference type="ARBA" id="ARBA00023136"/>
    </source>
</evidence>
<evidence type="ECO:0000256" key="9">
    <source>
        <dbReference type="SAM" id="Phobius"/>
    </source>
</evidence>
<evidence type="ECO:0000259" key="10">
    <source>
        <dbReference type="Pfam" id="PF00122"/>
    </source>
</evidence>
<evidence type="ECO:0000256" key="7">
    <source>
        <dbReference type="ARBA" id="ARBA00022989"/>
    </source>
</evidence>
<dbReference type="Gene3D" id="1.20.1110.10">
    <property type="entry name" value="Calcium-transporting ATPase, transmembrane domain"/>
    <property type="match status" value="2"/>
</dbReference>
<feature type="transmembrane region" description="Helical" evidence="9">
    <location>
        <begin position="286"/>
        <end position="313"/>
    </location>
</feature>
<dbReference type="SUPFAM" id="SSF56784">
    <property type="entry name" value="HAD-like"/>
    <property type="match status" value="1"/>
</dbReference>
<evidence type="ECO:0000256" key="1">
    <source>
        <dbReference type="ARBA" id="ARBA00004141"/>
    </source>
</evidence>
<dbReference type="Pfam" id="PF00690">
    <property type="entry name" value="Cation_ATPase_N"/>
    <property type="match status" value="1"/>
</dbReference>
<keyword evidence="2 9" id="KW-0812">Transmembrane</keyword>
<evidence type="ECO:0000256" key="3">
    <source>
        <dbReference type="ARBA" id="ARBA00022723"/>
    </source>
</evidence>
<comment type="subcellular location">
    <subcellularLocation>
        <location evidence="1">Membrane</location>
        <topology evidence="1">Multi-pass membrane protein</topology>
    </subcellularLocation>
</comment>
<dbReference type="PRINTS" id="PR00119">
    <property type="entry name" value="CATATPASE"/>
</dbReference>
<evidence type="ECO:0000259" key="11">
    <source>
        <dbReference type="Pfam" id="PF00689"/>
    </source>
</evidence>
<reference evidence="13 14" key="1">
    <citation type="submission" date="2010-05" db="EMBL/GenBank/DDBJ databases">
        <title>The Genome Sequence of Thecamonas trahens ATCC 50062.</title>
        <authorList>
            <consortium name="The Broad Institute Genome Sequencing Platform"/>
            <person name="Russ C."/>
            <person name="Cuomo C."/>
            <person name="Shea T."/>
            <person name="Young S.K."/>
            <person name="Zeng Q."/>
            <person name="Koehrsen M."/>
            <person name="Haas B."/>
            <person name="Borodovsky M."/>
            <person name="Guigo R."/>
            <person name="Alvarado L."/>
            <person name="Berlin A."/>
            <person name="Bochicchio J."/>
            <person name="Borenstein D."/>
            <person name="Chapman S."/>
            <person name="Chen Z."/>
            <person name="Freedman E."/>
            <person name="Gellesch M."/>
            <person name="Goldberg J."/>
            <person name="Griggs A."/>
            <person name="Gujja S."/>
            <person name="Heilman E."/>
            <person name="Heiman D."/>
            <person name="Hepburn T."/>
            <person name="Howarth C."/>
            <person name="Jen D."/>
            <person name="Larson L."/>
            <person name="Mehta T."/>
            <person name="Park D."/>
            <person name="Pearson M."/>
            <person name="Roberts A."/>
            <person name="Saif S."/>
            <person name="Shenoy N."/>
            <person name="Sisk P."/>
            <person name="Stolte C."/>
            <person name="Sykes S."/>
            <person name="Thomson T."/>
            <person name="Walk T."/>
            <person name="White J."/>
            <person name="Yandava C."/>
            <person name="Burger G."/>
            <person name="Gray M.W."/>
            <person name="Holland P.W.H."/>
            <person name="King N."/>
            <person name="Lang F.B.F."/>
            <person name="Roger A.J."/>
            <person name="Ruiz-Trillo I."/>
            <person name="Lander E."/>
            <person name="Nusbaum C."/>
        </authorList>
    </citation>
    <scope>NUCLEOTIDE SEQUENCE [LARGE SCALE GENOMIC DNA]</scope>
    <source>
        <strain evidence="13 14">ATCC 50062</strain>
    </source>
</reference>
<keyword evidence="4" id="KW-0547">Nucleotide-binding</keyword>
<dbReference type="GeneID" id="25563548"/>
<name>A0A0L0D6C8_THETB</name>
<dbReference type="Pfam" id="PF00122">
    <property type="entry name" value="E1-E2_ATPase"/>
    <property type="match status" value="1"/>
</dbReference>
<dbReference type="Gene3D" id="3.40.1110.10">
    <property type="entry name" value="Calcium-transporting ATPase, cytoplasmic domain N"/>
    <property type="match status" value="1"/>
</dbReference>
<dbReference type="Proteomes" id="UP000054408">
    <property type="component" value="Unassembled WGS sequence"/>
</dbReference>
<feature type="transmembrane region" description="Helical" evidence="9">
    <location>
        <begin position="240"/>
        <end position="258"/>
    </location>
</feature>
<keyword evidence="8 9" id="KW-0472">Membrane</keyword>
<dbReference type="InterPro" id="IPR006068">
    <property type="entry name" value="ATPase_P-typ_cation-transptr_C"/>
</dbReference>
<dbReference type="GO" id="GO:0005886">
    <property type="term" value="C:plasma membrane"/>
    <property type="evidence" value="ECO:0007669"/>
    <property type="project" value="TreeGrafter"/>
</dbReference>
<feature type="domain" description="P-type ATPase A" evidence="10">
    <location>
        <begin position="109"/>
        <end position="219"/>
    </location>
</feature>
<organism evidence="13 14">
    <name type="scientific">Thecamonas trahens ATCC 50062</name>
    <dbReference type="NCBI Taxonomy" id="461836"/>
    <lineage>
        <taxon>Eukaryota</taxon>
        <taxon>Apusozoa</taxon>
        <taxon>Apusomonadida</taxon>
        <taxon>Apusomonadidae</taxon>
        <taxon>Thecamonas</taxon>
    </lineage>
</organism>
<dbReference type="OrthoDB" id="3352408at2759"/>
<keyword evidence="5" id="KW-0067">ATP-binding</keyword>
<feature type="transmembrane region" description="Helical" evidence="9">
    <location>
        <begin position="876"/>
        <end position="901"/>
    </location>
</feature>
<dbReference type="PANTHER" id="PTHR24093:SF477">
    <property type="entry name" value="CALCIUM-TRANSPORTING ATPASE"/>
    <property type="match status" value="1"/>
</dbReference>
<dbReference type="InterPro" id="IPR023299">
    <property type="entry name" value="ATPase_P-typ_cyto_dom_N"/>
</dbReference>
<dbReference type="SUPFAM" id="SSF81653">
    <property type="entry name" value="Calcium ATPase, transduction domain A"/>
    <property type="match status" value="1"/>
</dbReference>
<protein>
    <recommendedName>
        <fullName evidence="15">Cation-transporting P-type ATPase N-terminal domain-containing protein</fullName>
    </recommendedName>
</protein>
<feature type="transmembrane region" description="Helical" evidence="9">
    <location>
        <begin position="1012"/>
        <end position="1028"/>
    </location>
</feature>
<dbReference type="GO" id="GO:0005524">
    <property type="term" value="F:ATP binding"/>
    <property type="evidence" value="ECO:0007669"/>
    <property type="project" value="UniProtKB-KW"/>
</dbReference>
<accession>A0A0L0D6C8</accession>
<feature type="domain" description="Cation-transporting P-type ATPase N-terminal" evidence="12">
    <location>
        <begin position="8"/>
        <end position="57"/>
    </location>
</feature>
<dbReference type="STRING" id="461836.A0A0L0D6C8"/>
<feature type="transmembrane region" description="Helical" evidence="9">
    <location>
        <begin position="943"/>
        <end position="961"/>
    </location>
</feature>
<dbReference type="SUPFAM" id="SSF81665">
    <property type="entry name" value="Calcium ATPase, transmembrane domain M"/>
    <property type="match status" value="1"/>
</dbReference>
<keyword evidence="3" id="KW-0479">Metal-binding</keyword>
<feature type="domain" description="Cation-transporting P-type ATPase C-terminal" evidence="11">
    <location>
        <begin position="832"/>
        <end position="1031"/>
    </location>
</feature>
<feature type="transmembrane region" description="Helical" evidence="9">
    <location>
        <begin position="73"/>
        <end position="91"/>
    </location>
</feature>
<evidence type="ECO:0008006" key="15">
    <source>
        <dbReference type="Google" id="ProtNLM"/>
    </source>
</evidence>
<feature type="transmembrane region" description="Helical" evidence="9">
    <location>
        <begin position="46"/>
        <end position="67"/>
    </location>
</feature>
<evidence type="ECO:0000259" key="12">
    <source>
        <dbReference type="Pfam" id="PF00690"/>
    </source>
</evidence>
<dbReference type="EMBL" id="GL349448">
    <property type="protein sequence ID" value="KNC47755.1"/>
    <property type="molecule type" value="Genomic_DNA"/>
</dbReference>